<keyword evidence="2" id="KW-0472">Membrane</keyword>
<dbReference type="GO" id="GO:0016020">
    <property type="term" value="C:membrane"/>
    <property type="evidence" value="ECO:0007669"/>
    <property type="project" value="InterPro"/>
</dbReference>
<reference evidence="4 5" key="1">
    <citation type="submission" date="2018-11" db="EMBL/GenBank/DDBJ databases">
        <title>Cryobacterium sp. nov., isolated from rhizosphere soil of lettuce.</title>
        <authorList>
            <person name="Wang Y."/>
        </authorList>
    </citation>
    <scope>NUCLEOTIDE SEQUENCE [LARGE SCALE GENOMIC DNA]</scope>
    <source>
        <strain evidence="4 5">NEAU-85</strain>
    </source>
</reference>
<evidence type="ECO:0000313" key="4">
    <source>
        <dbReference type="EMBL" id="RNE67324.1"/>
    </source>
</evidence>
<dbReference type="Pfam" id="PF00924">
    <property type="entry name" value="MS_channel_2nd"/>
    <property type="match status" value="1"/>
</dbReference>
<feature type="region of interest" description="Disordered" evidence="1">
    <location>
        <begin position="358"/>
        <end position="438"/>
    </location>
</feature>
<feature type="transmembrane region" description="Helical" evidence="2">
    <location>
        <begin position="142"/>
        <end position="164"/>
    </location>
</feature>
<dbReference type="EMBL" id="RDSR01000001">
    <property type="protein sequence ID" value="RNE67324.1"/>
    <property type="molecule type" value="Genomic_DNA"/>
</dbReference>
<evidence type="ECO:0000259" key="3">
    <source>
        <dbReference type="Pfam" id="PF00924"/>
    </source>
</evidence>
<dbReference type="GO" id="GO:0055085">
    <property type="term" value="P:transmembrane transport"/>
    <property type="evidence" value="ECO:0007669"/>
    <property type="project" value="InterPro"/>
</dbReference>
<evidence type="ECO:0000256" key="2">
    <source>
        <dbReference type="SAM" id="Phobius"/>
    </source>
</evidence>
<comment type="caution">
    <text evidence="4">The sequence shown here is derived from an EMBL/GenBank/DDBJ whole genome shotgun (WGS) entry which is preliminary data.</text>
</comment>
<gene>
    <name evidence="4" type="ORF">EEJ31_00655</name>
</gene>
<evidence type="ECO:0000256" key="1">
    <source>
        <dbReference type="SAM" id="MobiDB-lite"/>
    </source>
</evidence>
<feature type="transmembrane region" description="Helical" evidence="2">
    <location>
        <begin position="170"/>
        <end position="189"/>
    </location>
</feature>
<name>A0A3M8LRF0_9MICO</name>
<dbReference type="SUPFAM" id="SSF50182">
    <property type="entry name" value="Sm-like ribonucleoproteins"/>
    <property type="match status" value="1"/>
</dbReference>
<feature type="transmembrane region" description="Helical" evidence="2">
    <location>
        <begin position="96"/>
        <end position="116"/>
    </location>
</feature>
<keyword evidence="2" id="KW-1133">Transmembrane helix</keyword>
<dbReference type="Gene3D" id="1.10.287.1260">
    <property type="match status" value="1"/>
</dbReference>
<keyword evidence="5" id="KW-1185">Reference proteome</keyword>
<evidence type="ECO:0000313" key="5">
    <source>
        <dbReference type="Proteomes" id="UP000279859"/>
    </source>
</evidence>
<sequence>MLDEAHPSSRKAASLPDWQTWLQFILAVVAALVAAVVATLLVTLIVHLVARRRDWPRALVRHTRVPFRSLVVVLGLWFAVANFFPLPDSLTLLNHLFTIAVIGTGAWLLGQFLLFVEDLGVARYRIDVPDNRVARRIRTQMLIVRRLTIVVIAVVAIGSVLLTFPAVRTVGASLLASAGVASIVAGLAAQSILANMFAGLQLAFSNALRVDDVVVVEGQFGRIEEITLSYVVVRVWDDRRLVLPCTYFTTQPFESWTRRSSQLLGAVDFDLDWQVPPAAMRAQLAVILDRTPLWDQRTSVLQVTDAVGGFVHVRILVSAVDAPTLFDLRCLVREEMVTWLQQKQPAGLPRRRVQLLGAEAASDERATDAAPHETGEGGRRWHPEHVPDDADEAADSAAHGAERGGLFTGSKEAEERAGQFTGAISTVPDDEREDAARP</sequence>
<dbReference type="AlphaFoldDB" id="A0A3M8LRF0"/>
<feature type="domain" description="Mechanosensitive ion channel MscS" evidence="3">
    <location>
        <begin position="192"/>
        <end position="258"/>
    </location>
</feature>
<feature type="transmembrane region" description="Helical" evidence="2">
    <location>
        <begin position="67"/>
        <end position="84"/>
    </location>
</feature>
<feature type="compositionally biased region" description="Basic and acidic residues" evidence="1">
    <location>
        <begin position="362"/>
        <end position="388"/>
    </location>
</feature>
<organism evidence="4 5">
    <name type="scientific">Cryobacterium tepidiphilum</name>
    <dbReference type="NCBI Taxonomy" id="2486026"/>
    <lineage>
        <taxon>Bacteria</taxon>
        <taxon>Bacillati</taxon>
        <taxon>Actinomycetota</taxon>
        <taxon>Actinomycetes</taxon>
        <taxon>Micrococcales</taxon>
        <taxon>Microbacteriaceae</taxon>
        <taxon>Cryobacterium</taxon>
    </lineage>
</organism>
<dbReference type="PANTHER" id="PTHR30566:SF25">
    <property type="entry name" value="INNER MEMBRANE PROTEIN"/>
    <property type="match status" value="1"/>
</dbReference>
<feature type="compositionally biased region" description="Acidic residues" evidence="1">
    <location>
        <begin position="428"/>
        <end position="438"/>
    </location>
</feature>
<proteinExistence type="predicted"/>
<dbReference type="PANTHER" id="PTHR30566">
    <property type="entry name" value="YNAI-RELATED MECHANOSENSITIVE ION CHANNEL"/>
    <property type="match status" value="1"/>
</dbReference>
<dbReference type="InterPro" id="IPR010920">
    <property type="entry name" value="LSM_dom_sf"/>
</dbReference>
<protein>
    <submittedName>
        <fullName evidence="4">Mechanosensitive ion channel family protein</fullName>
    </submittedName>
</protein>
<dbReference type="OrthoDB" id="9792218at2"/>
<dbReference type="InterPro" id="IPR006685">
    <property type="entry name" value="MscS_channel_2nd"/>
</dbReference>
<accession>A0A3M8LRF0</accession>
<keyword evidence="2" id="KW-0812">Transmembrane</keyword>
<feature type="transmembrane region" description="Helical" evidence="2">
    <location>
        <begin position="20"/>
        <end position="46"/>
    </location>
</feature>
<dbReference type="Proteomes" id="UP000279859">
    <property type="component" value="Unassembled WGS sequence"/>
</dbReference>